<dbReference type="GO" id="GO:0043565">
    <property type="term" value="F:sequence-specific DNA binding"/>
    <property type="evidence" value="ECO:0007669"/>
    <property type="project" value="InterPro"/>
</dbReference>
<dbReference type="InterPro" id="IPR010921">
    <property type="entry name" value="Trp_repressor/repl_initiator"/>
</dbReference>
<evidence type="ECO:0000259" key="1">
    <source>
        <dbReference type="SMART" id="SM00760"/>
    </source>
</evidence>
<evidence type="ECO:0000313" key="2">
    <source>
        <dbReference type="EMBL" id="GAG91102.1"/>
    </source>
</evidence>
<dbReference type="GO" id="GO:0005524">
    <property type="term" value="F:ATP binding"/>
    <property type="evidence" value="ECO:0007669"/>
    <property type="project" value="InterPro"/>
</dbReference>
<reference evidence="2" key="1">
    <citation type="journal article" date="2014" name="Front. Microbiol.">
        <title>High frequency of phylogenetically diverse reductive dehalogenase-homologous genes in deep subseafloor sedimentary metagenomes.</title>
        <authorList>
            <person name="Kawai M."/>
            <person name="Futagami T."/>
            <person name="Toyoda A."/>
            <person name="Takaki Y."/>
            <person name="Nishi S."/>
            <person name="Hori S."/>
            <person name="Arai W."/>
            <person name="Tsubouchi T."/>
            <person name="Morono Y."/>
            <person name="Uchiyama I."/>
            <person name="Ito T."/>
            <person name="Fujiyama A."/>
            <person name="Inagaki F."/>
            <person name="Takami H."/>
        </authorList>
    </citation>
    <scope>NUCLEOTIDE SEQUENCE</scope>
    <source>
        <strain evidence="2">Expedition CK06-06</strain>
    </source>
</reference>
<dbReference type="InterPro" id="IPR013159">
    <property type="entry name" value="DnaA_C"/>
</dbReference>
<dbReference type="EMBL" id="BART01025908">
    <property type="protein sequence ID" value="GAG91102.1"/>
    <property type="molecule type" value="Genomic_DNA"/>
</dbReference>
<feature type="domain" description="Chromosomal replication initiator DnaA C-terminal" evidence="1">
    <location>
        <begin position="37"/>
        <end position="106"/>
    </location>
</feature>
<dbReference type="AlphaFoldDB" id="X1CD74"/>
<protein>
    <recommendedName>
        <fullName evidence="1">Chromosomal replication initiator DnaA C-terminal domain-containing protein</fullName>
    </recommendedName>
</protein>
<proteinExistence type="predicted"/>
<dbReference type="GO" id="GO:0006270">
    <property type="term" value="P:DNA replication initiation"/>
    <property type="evidence" value="ECO:0007669"/>
    <property type="project" value="InterPro"/>
</dbReference>
<organism evidence="2">
    <name type="scientific">marine sediment metagenome</name>
    <dbReference type="NCBI Taxonomy" id="412755"/>
    <lineage>
        <taxon>unclassified sequences</taxon>
        <taxon>metagenomes</taxon>
        <taxon>ecological metagenomes</taxon>
    </lineage>
</organism>
<dbReference type="Gene3D" id="1.10.1750.10">
    <property type="match status" value="1"/>
</dbReference>
<name>X1CD74_9ZZZZ</name>
<dbReference type="GO" id="GO:0006275">
    <property type="term" value="P:regulation of DNA replication"/>
    <property type="evidence" value="ECO:0007669"/>
    <property type="project" value="InterPro"/>
</dbReference>
<gene>
    <name evidence="2" type="ORF">S01H4_46376</name>
</gene>
<dbReference type="SMART" id="SM00760">
    <property type="entry name" value="Bac_DnaA_C"/>
    <property type="match status" value="1"/>
</dbReference>
<accession>X1CD74</accession>
<comment type="caution">
    <text evidence="2">The sequence shown here is derived from an EMBL/GenBank/DDBJ whole genome shotgun (WGS) entry which is preliminary data.</text>
</comment>
<sequence length="132" mass="16017">MYHAHYLTDKGIKAYLRTVDEELYRKHKQMYLNHEKHIDNICRIIFAYFDVPLEKIKVKNRQAQIIRAKQFTAYFLRREVRRITLTEIGQVFDLDHATALHSISKIKGLIEVDKEYRNYHNELCTKLMDLYR</sequence>
<dbReference type="CDD" id="cd06571">
    <property type="entry name" value="Bac_DnaA_C"/>
    <property type="match status" value="1"/>
</dbReference>
<dbReference type="SUPFAM" id="SSF48295">
    <property type="entry name" value="TrpR-like"/>
    <property type="match status" value="1"/>
</dbReference>
<dbReference type="Pfam" id="PF08299">
    <property type="entry name" value="Bac_DnaA_C"/>
    <property type="match status" value="1"/>
</dbReference>